<reference evidence="2 3" key="1">
    <citation type="submission" date="2017-03" db="EMBL/GenBank/DDBJ databases">
        <authorList>
            <person name="Afonso C.L."/>
            <person name="Miller P.J."/>
            <person name="Scott M.A."/>
            <person name="Spackman E."/>
            <person name="Goraichik I."/>
            <person name="Dimitrov K.M."/>
            <person name="Suarez D.L."/>
            <person name="Swayne D.E."/>
        </authorList>
    </citation>
    <scope>NUCLEOTIDE SEQUENCE [LARGE SCALE GENOMIC DNA]</scope>
    <source>
        <strain evidence="2 3">CECT 8397</strain>
    </source>
</reference>
<keyword evidence="2" id="KW-0121">Carboxypeptidase</keyword>
<name>A0A1Y5S1S3_9RHOB</name>
<evidence type="ECO:0000313" key="3">
    <source>
        <dbReference type="Proteomes" id="UP000193623"/>
    </source>
</evidence>
<feature type="domain" description="Beta-lactamase-related" evidence="1">
    <location>
        <begin position="19"/>
        <end position="325"/>
    </location>
</feature>
<organism evidence="2 3">
    <name type="scientific">Pseudooctadecabacter jejudonensis</name>
    <dbReference type="NCBI Taxonomy" id="1391910"/>
    <lineage>
        <taxon>Bacteria</taxon>
        <taxon>Pseudomonadati</taxon>
        <taxon>Pseudomonadota</taxon>
        <taxon>Alphaproteobacteria</taxon>
        <taxon>Rhodobacterales</taxon>
        <taxon>Paracoccaceae</taxon>
        <taxon>Pseudooctadecabacter</taxon>
    </lineage>
</organism>
<keyword evidence="3" id="KW-1185">Reference proteome</keyword>
<dbReference type="InterPro" id="IPR012338">
    <property type="entry name" value="Beta-lactam/transpept-like"/>
</dbReference>
<dbReference type="OrthoDB" id="119951at2"/>
<dbReference type="EMBL" id="FWFT01000002">
    <property type="protein sequence ID" value="SLN30356.1"/>
    <property type="molecule type" value="Genomic_DNA"/>
</dbReference>
<sequence length="340" mass="36344">MDQLVRSVRQAGPFAFCGIAVRRGGQDAFYLDGMDGLAAGPDTFWRAASISKILTGRAAWRVCRDAGVDVATPAYEVLGPALRGPKGQAPTIADLACHASGITDAGGYIIPPDQPLSDWLDQTGDAIWSGAAVGQQMEYANLNYVLLARVVEVVSDMRFDQAVAKSVTTSLNLQAYFNWAGAPVRPDHIATYRLGDAGFEAQIDKGAVTAPDVPVGHPHAFAPQGGARITLTSALEIASTLATHPQDHGWRDGQGAVLGPDGLFQSYAWGLQIYDDPAFYPHPLRGHFAKAYGMCGGVWSDPTRDVQFAYVLNGLPMNDENDALRPEELAIFKTIGDLSN</sequence>
<dbReference type="InterPro" id="IPR001466">
    <property type="entry name" value="Beta-lactam-related"/>
</dbReference>
<dbReference type="Proteomes" id="UP000193623">
    <property type="component" value="Unassembled WGS sequence"/>
</dbReference>
<dbReference type="InterPro" id="IPR050789">
    <property type="entry name" value="Diverse_Enzym_Activities"/>
</dbReference>
<protein>
    <submittedName>
        <fullName evidence="2">Beta-lactamase/D-alanine carboxypeptidase</fullName>
    </submittedName>
</protein>
<dbReference type="GO" id="GO:0004180">
    <property type="term" value="F:carboxypeptidase activity"/>
    <property type="evidence" value="ECO:0007669"/>
    <property type="project" value="UniProtKB-KW"/>
</dbReference>
<keyword evidence="2" id="KW-0645">Protease</keyword>
<dbReference type="Pfam" id="PF00144">
    <property type="entry name" value="Beta-lactamase"/>
    <property type="match status" value="1"/>
</dbReference>
<evidence type="ECO:0000313" key="2">
    <source>
        <dbReference type="EMBL" id="SLN30356.1"/>
    </source>
</evidence>
<dbReference type="PANTHER" id="PTHR43283">
    <property type="entry name" value="BETA-LACTAMASE-RELATED"/>
    <property type="match status" value="1"/>
</dbReference>
<dbReference type="Gene3D" id="3.40.710.10">
    <property type="entry name" value="DD-peptidase/beta-lactamase superfamily"/>
    <property type="match status" value="1"/>
</dbReference>
<accession>A0A1Y5S1S3</accession>
<proteinExistence type="predicted"/>
<dbReference type="AlphaFoldDB" id="A0A1Y5S1S3"/>
<keyword evidence="2" id="KW-0378">Hydrolase</keyword>
<dbReference type="RefSeq" id="WP_143515390.1">
    <property type="nucleotide sequence ID" value="NZ_FWFT01000002.1"/>
</dbReference>
<gene>
    <name evidence="2" type="ORF">PSJ8397_01379</name>
</gene>
<dbReference type="SUPFAM" id="SSF56601">
    <property type="entry name" value="beta-lactamase/transpeptidase-like"/>
    <property type="match status" value="1"/>
</dbReference>
<evidence type="ECO:0000259" key="1">
    <source>
        <dbReference type="Pfam" id="PF00144"/>
    </source>
</evidence>